<dbReference type="Proteomes" id="UP000822476">
    <property type="component" value="Unassembled WGS sequence"/>
</dbReference>
<name>A0A8S9Z7R9_9TREM</name>
<evidence type="ECO:0000313" key="2">
    <source>
        <dbReference type="EMBL" id="KAF7259147.1"/>
    </source>
</evidence>
<keyword evidence="3" id="KW-1185">Reference proteome</keyword>
<feature type="compositionally biased region" description="Polar residues" evidence="1">
    <location>
        <begin position="59"/>
        <end position="74"/>
    </location>
</feature>
<gene>
    <name evidence="2" type="ORF">EG68_05873</name>
</gene>
<sequence>MKLPSCTLTNTVELTPQSENSRLNSKKFSPIGAGQRQVNHGPASRWNVLNLQDDKQLSTTAGSGIQLTRPPNQTRMERPFSPYGPEQRPQQLQSNYYGSNSMLLDYGLMNATFPSDISDLPGEYQALECWTAAEAHQFAGRHGGKRPNNVDHSRFYYTQRSNGRQPVHLEYRESYEGAVETGQKQADFQSIGESEQLDLMETVNDLSTPDGVTELRSSTHIHSKRNTKTALQAYAGFPKSSFV</sequence>
<accession>A0A8S9Z7R9</accession>
<feature type="region of interest" description="Disordered" evidence="1">
    <location>
        <begin position="59"/>
        <end position="90"/>
    </location>
</feature>
<proteinExistence type="predicted"/>
<feature type="region of interest" description="Disordered" evidence="1">
    <location>
        <begin position="17"/>
        <end position="40"/>
    </location>
</feature>
<dbReference type="EMBL" id="JTDE01001341">
    <property type="protein sequence ID" value="KAF7259147.1"/>
    <property type="molecule type" value="Genomic_DNA"/>
</dbReference>
<evidence type="ECO:0000313" key="3">
    <source>
        <dbReference type="Proteomes" id="UP000822476"/>
    </source>
</evidence>
<evidence type="ECO:0000256" key="1">
    <source>
        <dbReference type="SAM" id="MobiDB-lite"/>
    </source>
</evidence>
<protein>
    <submittedName>
        <fullName evidence="2">Uncharacterized protein</fullName>
    </submittedName>
</protein>
<dbReference type="AlphaFoldDB" id="A0A8S9Z7R9"/>
<feature type="compositionally biased region" description="Polar residues" evidence="1">
    <location>
        <begin position="17"/>
        <end position="27"/>
    </location>
</feature>
<organism evidence="2 3">
    <name type="scientific">Paragonimus skrjabini miyazakii</name>
    <dbReference type="NCBI Taxonomy" id="59628"/>
    <lineage>
        <taxon>Eukaryota</taxon>
        <taxon>Metazoa</taxon>
        <taxon>Spiralia</taxon>
        <taxon>Lophotrochozoa</taxon>
        <taxon>Platyhelminthes</taxon>
        <taxon>Trematoda</taxon>
        <taxon>Digenea</taxon>
        <taxon>Plagiorchiida</taxon>
        <taxon>Troglotremata</taxon>
        <taxon>Troglotrematidae</taxon>
        <taxon>Paragonimus</taxon>
    </lineage>
</organism>
<reference evidence="2" key="1">
    <citation type="submission" date="2019-07" db="EMBL/GenBank/DDBJ databases">
        <title>Annotation for the trematode Paragonimus miyazaki's.</title>
        <authorList>
            <person name="Choi Y.-J."/>
        </authorList>
    </citation>
    <scope>NUCLEOTIDE SEQUENCE</scope>
    <source>
        <strain evidence="2">Japan</strain>
    </source>
</reference>
<comment type="caution">
    <text evidence="2">The sequence shown here is derived from an EMBL/GenBank/DDBJ whole genome shotgun (WGS) entry which is preliminary data.</text>
</comment>